<dbReference type="FunFam" id="1.10.275.10:FF:000005">
    <property type="entry name" value="Histidine ammonia-lyase"/>
    <property type="match status" value="1"/>
</dbReference>
<protein>
    <submittedName>
        <fullName evidence="2">Tyrosine 2,3-aminomutase</fullName>
    </submittedName>
</protein>
<evidence type="ECO:0000256" key="1">
    <source>
        <dbReference type="ARBA" id="ARBA00023239"/>
    </source>
</evidence>
<dbReference type="CDD" id="cd00332">
    <property type="entry name" value="PAL-HAL"/>
    <property type="match status" value="1"/>
</dbReference>
<accession>A0A0E9MWH7</accession>
<comment type="caution">
    <text evidence="2">The sequence shown here is derived from an EMBL/GenBank/DDBJ whole genome shotgun (WGS) entry which is preliminary data.</text>
</comment>
<sequence>MTLITEKHLSLSDFKEIVYDEKHVSLDRAILEKVAKNHDFLKGFASNKIIYGINTGFGPMAQYRISEDNLIALQYNLIRSHSSGSGKPIDPILVRGLLLARLNNFLQGYSGVHPELVELIVNLLNKKIYPVIYEHGGVGASGDLVQLAHLALSLIGEGEVWYQGEIRSTKEVFSVTGIKPLTIHVREGLALINGTSAMTGIAMINLIQAKKLLEWSVFLSAMTNEVVEAYDDHFSHELNHVKHHPGQQIVAAMMRNLLSNSQMIRSRKKHLYEGDKMDQDVFEDKVQEYYSLRCITQVLGPIHDTISQAEKVIVAEFNSVNDNPIIDHENANIFHGGNFHGDYVSLEMDKLKIAITKLSMLSERQLNYLLNAKLNEKFPPFLNLGTLGLNFGMQGMQFTATSTVAENQTYSMPMYIHSIPNNNDNQDIVSMGCNAALLTRRVIGNSFEVLAIQMMTVLQAVDFLDCTGKMASATLALYREIRAIFPVFTDDQPRYKDLDRVKKHFETAEPVFSSVHRAGANAAVLA</sequence>
<dbReference type="Gene3D" id="1.10.275.10">
    <property type="entry name" value="Fumarase/aspartase (N-terminal domain)"/>
    <property type="match status" value="1"/>
</dbReference>
<reference evidence="2 3" key="1">
    <citation type="submission" date="2015-04" db="EMBL/GenBank/DDBJ databases">
        <title>Whole genome shotgun sequence of Flavihumibacter petaseus NBRC 106054.</title>
        <authorList>
            <person name="Miyazawa S."/>
            <person name="Hosoyama A."/>
            <person name="Hashimoto M."/>
            <person name="Noguchi M."/>
            <person name="Tsuchikane K."/>
            <person name="Ohji S."/>
            <person name="Yamazoe A."/>
            <person name="Ichikawa N."/>
            <person name="Kimura A."/>
            <person name="Fujita N."/>
        </authorList>
    </citation>
    <scope>NUCLEOTIDE SEQUENCE [LARGE SCALE GENOMIC DNA]</scope>
    <source>
        <strain evidence="2 3">NBRC 106054</strain>
    </source>
</reference>
<dbReference type="Proteomes" id="UP000033121">
    <property type="component" value="Unassembled WGS sequence"/>
</dbReference>
<evidence type="ECO:0000313" key="2">
    <source>
        <dbReference type="EMBL" id="GAO42097.1"/>
    </source>
</evidence>
<organism evidence="2 3">
    <name type="scientific">Flavihumibacter petaseus NBRC 106054</name>
    <dbReference type="NCBI Taxonomy" id="1220578"/>
    <lineage>
        <taxon>Bacteria</taxon>
        <taxon>Pseudomonadati</taxon>
        <taxon>Bacteroidota</taxon>
        <taxon>Chitinophagia</taxon>
        <taxon>Chitinophagales</taxon>
        <taxon>Chitinophagaceae</taxon>
        <taxon>Flavihumibacter</taxon>
    </lineage>
</organism>
<dbReference type="InterPro" id="IPR008948">
    <property type="entry name" value="L-Aspartase-like"/>
</dbReference>
<dbReference type="EMBL" id="BBWV01000001">
    <property type="protein sequence ID" value="GAO42097.1"/>
    <property type="molecule type" value="Genomic_DNA"/>
</dbReference>
<dbReference type="InterPro" id="IPR024083">
    <property type="entry name" value="Fumarase/histidase_N"/>
</dbReference>
<dbReference type="Gene3D" id="1.20.200.10">
    <property type="entry name" value="Fumarase/aspartase (Central domain)"/>
    <property type="match status" value="1"/>
</dbReference>
<keyword evidence="1" id="KW-0456">Lyase</keyword>
<evidence type="ECO:0000313" key="3">
    <source>
        <dbReference type="Proteomes" id="UP000033121"/>
    </source>
</evidence>
<dbReference type="OrthoDB" id="9806955at2"/>
<dbReference type="PANTHER" id="PTHR10362">
    <property type="entry name" value="HISTIDINE AMMONIA-LYASE"/>
    <property type="match status" value="1"/>
</dbReference>
<dbReference type="GO" id="GO:0016841">
    <property type="term" value="F:ammonia-lyase activity"/>
    <property type="evidence" value="ECO:0007669"/>
    <property type="project" value="UniProtKB-ARBA"/>
</dbReference>
<name>A0A0E9MWH7_9BACT</name>
<dbReference type="SUPFAM" id="SSF48557">
    <property type="entry name" value="L-aspartase-like"/>
    <property type="match status" value="1"/>
</dbReference>
<keyword evidence="3" id="KW-1185">Reference proteome</keyword>
<dbReference type="AlphaFoldDB" id="A0A0E9MWH7"/>
<proteinExistence type="predicted"/>
<dbReference type="InterPro" id="IPR001106">
    <property type="entry name" value="Aromatic_Lyase"/>
</dbReference>
<dbReference type="Pfam" id="PF00221">
    <property type="entry name" value="Lyase_aromatic"/>
    <property type="match status" value="1"/>
</dbReference>
<gene>
    <name evidence="2" type="ORF">FPE01S_01_11100</name>
</gene>
<dbReference type="STRING" id="1220578.FPE01S_01_11100"/>